<keyword evidence="7" id="KW-0143">Chaperone</keyword>
<dbReference type="AlphaFoldDB" id="A0AA96V4E0"/>
<keyword evidence="6" id="KW-0697">Rotamase</keyword>
<name>A0AA96V4E0_9EURY</name>
<evidence type="ECO:0000256" key="4">
    <source>
        <dbReference type="ARBA" id="ARBA00013194"/>
    </source>
</evidence>
<evidence type="ECO:0000256" key="3">
    <source>
        <dbReference type="ARBA" id="ARBA00006577"/>
    </source>
</evidence>
<dbReference type="PANTHER" id="PTHR47861">
    <property type="entry name" value="FKBP-TYPE PEPTIDYL-PROLYL CIS-TRANS ISOMERASE SLYD"/>
    <property type="match status" value="1"/>
</dbReference>
<dbReference type="Gene3D" id="3.10.50.40">
    <property type="match status" value="1"/>
</dbReference>
<dbReference type="EC" id="5.2.1.8" evidence="4"/>
<comment type="similarity">
    <text evidence="3">Belongs to the FKBP-type PPIase family.</text>
</comment>
<dbReference type="PANTHER" id="PTHR47861:SF3">
    <property type="entry name" value="FKBP-TYPE PEPTIDYL-PROLYL CIS-TRANS ISOMERASE SLYD"/>
    <property type="match status" value="1"/>
</dbReference>
<comment type="catalytic activity">
    <reaction evidence="1">
        <text>[protein]-peptidylproline (omega=180) = [protein]-peptidylproline (omega=0)</text>
        <dbReference type="Rhea" id="RHEA:16237"/>
        <dbReference type="Rhea" id="RHEA-COMP:10747"/>
        <dbReference type="Rhea" id="RHEA-COMP:10748"/>
        <dbReference type="ChEBI" id="CHEBI:83833"/>
        <dbReference type="ChEBI" id="CHEBI:83834"/>
        <dbReference type="EC" id="5.2.1.8"/>
    </reaction>
</comment>
<sequence length="95" mass="10378">MKEGETKEVRVAPEDAYPYNESLVISYTRADVVEMLGSAPTVGTKVQSGTVVGTVTSVNETTIVVDFNKPEVTGQYLNFKMTILNIKSDHSIAHE</sequence>
<evidence type="ECO:0000313" key="9">
    <source>
        <dbReference type="EMBL" id="WNY24783.1"/>
    </source>
</evidence>
<accession>A0AA96V4E0</accession>
<evidence type="ECO:0000256" key="8">
    <source>
        <dbReference type="ARBA" id="ARBA00023235"/>
    </source>
</evidence>
<evidence type="ECO:0000256" key="2">
    <source>
        <dbReference type="ARBA" id="ARBA00004496"/>
    </source>
</evidence>
<gene>
    <name evidence="9" type="ORF">MsAc7_03080</name>
</gene>
<keyword evidence="5" id="KW-0963">Cytoplasm</keyword>
<dbReference type="EMBL" id="CP131060">
    <property type="protein sequence ID" value="WNY24783.1"/>
    <property type="molecule type" value="Genomic_DNA"/>
</dbReference>
<dbReference type="GO" id="GO:0003755">
    <property type="term" value="F:peptidyl-prolyl cis-trans isomerase activity"/>
    <property type="evidence" value="ECO:0007669"/>
    <property type="project" value="UniProtKB-KW"/>
</dbReference>
<evidence type="ECO:0000256" key="5">
    <source>
        <dbReference type="ARBA" id="ARBA00022490"/>
    </source>
</evidence>
<comment type="subcellular location">
    <subcellularLocation>
        <location evidence="2">Cytoplasm</location>
    </subcellularLocation>
</comment>
<dbReference type="InterPro" id="IPR046357">
    <property type="entry name" value="PPIase_dom_sf"/>
</dbReference>
<evidence type="ECO:0000256" key="6">
    <source>
        <dbReference type="ARBA" id="ARBA00023110"/>
    </source>
</evidence>
<organism evidence="9 10">
    <name type="scientific">Methanolapillus millepedarum</name>
    <dbReference type="NCBI Taxonomy" id="3028296"/>
    <lineage>
        <taxon>Archaea</taxon>
        <taxon>Methanobacteriati</taxon>
        <taxon>Methanobacteriota</taxon>
        <taxon>Stenosarchaea group</taxon>
        <taxon>Methanomicrobia</taxon>
        <taxon>Methanosarcinales</taxon>
        <taxon>Methanosarcinaceae</taxon>
        <taxon>Methanolapillus</taxon>
    </lineage>
</organism>
<keyword evidence="8" id="KW-0413">Isomerase</keyword>
<dbReference type="GO" id="GO:0005737">
    <property type="term" value="C:cytoplasm"/>
    <property type="evidence" value="ECO:0007669"/>
    <property type="project" value="UniProtKB-SubCell"/>
</dbReference>
<keyword evidence="10" id="KW-1185">Reference proteome</keyword>
<evidence type="ECO:0000256" key="7">
    <source>
        <dbReference type="ARBA" id="ARBA00023186"/>
    </source>
</evidence>
<dbReference type="SUPFAM" id="SSF54534">
    <property type="entry name" value="FKBP-like"/>
    <property type="match status" value="1"/>
</dbReference>
<reference evidence="9 10" key="1">
    <citation type="submission" date="2023-07" db="EMBL/GenBank/DDBJ databases">
        <title>Closed genoem sequence of Methanosarcinaceae archaeon Ac7.</title>
        <authorList>
            <person name="Poehlein A."/>
            <person name="Protasov E."/>
            <person name="Platt K."/>
            <person name="Reeh H."/>
            <person name="Daniel R."/>
            <person name="Brune A."/>
        </authorList>
    </citation>
    <scope>NUCLEOTIDE SEQUENCE [LARGE SCALE GENOMIC DNA]</scope>
    <source>
        <strain evidence="9 10">Ac7</strain>
    </source>
</reference>
<protein>
    <recommendedName>
        <fullName evidence="4">peptidylprolyl isomerase</fullName>
        <ecNumber evidence="4">5.2.1.8</ecNumber>
    </recommendedName>
</protein>
<evidence type="ECO:0000256" key="1">
    <source>
        <dbReference type="ARBA" id="ARBA00000971"/>
    </source>
</evidence>
<evidence type="ECO:0000313" key="10">
    <source>
        <dbReference type="Proteomes" id="UP001303587"/>
    </source>
</evidence>
<dbReference type="Proteomes" id="UP001303587">
    <property type="component" value="Chromosome"/>
</dbReference>
<proteinExistence type="inferred from homology"/>